<dbReference type="RefSeq" id="WP_058231299.1">
    <property type="nucleotide sequence ID" value="NZ_FMYG01000002.1"/>
</dbReference>
<proteinExistence type="predicted"/>
<evidence type="ECO:0000313" key="2">
    <source>
        <dbReference type="Proteomes" id="UP000183203"/>
    </source>
</evidence>
<dbReference type="OrthoDB" id="5069012at2"/>
<dbReference type="Proteomes" id="UP000183203">
    <property type="component" value="Unassembled WGS sequence"/>
</dbReference>
<dbReference type="AlphaFoldDB" id="A0A1G6HBX3"/>
<sequence>MSFSVQPDEVVGIAERVRLALDDTLDRSAALREAVDALTDALSGLPSARAAFDDVARARVDLSRGIASRGRSALAALRAVVIAYVAADDEMAATTTRSGADAALFDPSRFGRWPL</sequence>
<organism evidence="1 2">
    <name type="scientific">Microbacterium enclense</name>
    <dbReference type="NCBI Taxonomy" id="993073"/>
    <lineage>
        <taxon>Bacteria</taxon>
        <taxon>Bacillati</taxon>
        <taxon>Actinomycetota</taxon>
        <taxon>Actinomycetes</taxon>
        <taxon>Micrococcales</taxon>
        <taxon>Microbacteriaceae</taxon>
        <taxon>Microbacterium</taxon>
    </lineage>
</organism>
<accession>A0A1G6HBX3</accession>
<gene>
    <name evidence="1" type="ORF">SAMN05216418_1030</name>
</gene>
<dbReference type="EMBL" id="FMYG01000002">
    <property type="protein sequence ID" value="SDB91769.1"/>
    <property type="molecule type" value="Genomic_DNA"/>
</dbReference>
<reference evidence="1 2" key="1">
    <citation type="submission" date="2016-09" db="EMBL/GenBank/DDBJ databases">
        <authorList>
            <person name="Capua I."/>
            <person name="De Benedictis P."/>
            <person name="Joannis T."/>
            <person name="Lombin L.H."/>
            <person name="Cattoli G."/>
        </authorList>
    </citation>
    <scope>NUCLEOTIDE SEQUENCE [LARGE SCALE GENOMIC DNA]</scope>
    <source>
        <strain evidence="1 2">NIO-1002</strain>
    </source>
</reference>
<name>A0A1G6HBX3_9MICO</name>
<dbReference type="Pfam" id="PF20117">
    <property type="entry name" value="DUF6507"/>
    <property type="match status" value="1"/>
</dbReference>
<dbReference type="STRING" id="993073.AS029_03920"/>
<protein>
    <submittedName>
        <fullName evidence="1">Uncharacterized protein</fullName>
    </submittedName>
</protein>
<evidence type="ECO:0000313" key="1">
    <source>
        <dbReference type="EMBL" id="SDB91769.1"/>
    </source>
</evidence>
<dbReference type="InterPro" id="IPR045436">
    <property type="entry name" value="DUF6507"/>
</dbReference>